<evidence type="ECO:0000256" key="2">
    <source>
        <dbReference type="PROSITE-ProRule" id="PRU00335"/>
    </source>
</evidence>
<dbReference type="InterPro" id="IPR036271">
    <property type="entry name" value="Tet_transcr_reg_TetR-rel_C_sf"/>
</dbReference>
<dbReference type="EMBL" id="JACIBY010000006">
    <property type="protein sequence ID" value="MBB3839352.1"/>
    <property type="molecule type" value="Genomic_DNA"/>
</dbReference>
<evidence type="ECO:0000313" key="4">
    <source>
        <dbReference type="EMBL" id="MBB3839352.1"/>
    </source>
</evidence>
<dbReference type="AlphaFoldDB" id="A0A7W5ZPJ1"/>
<dbReference type="PROSITE" id="PS50977">
    <property type="entry name" value="HTH_TETR_2"/>
    <property type="match status" value="1"/>
</dbReference>
<feature type="domain" description="HTH tetR-type" evidence="3">
    <location>
        <begin position="6"/>
        <end position="66"/>
    </location>
</feature>
<dbReference type="Proteomes" id="UP000541352">
    <property type="component" value="Unassembled WGS sequence"/>
</dbReference>
<reference evidence="4 5" key="1">
    <citation type="submission" date="2020-08" db="EMBL/GenBank/DDBJ databases">
        <title>Genomic Encyclopedia of Type Strains, Phase IV (KMG-IV): sequencing the most valuable type-strain genomes for metagenomic binning, comparative biology and taxonomic classification.</title>
        <authorList>
            <person name="Goeker M."/>
        </authorList>
    </citation>
    <scope>NUCLEOTIDE SEQUENCE [LARGE SCALE GENOMIC DNA]</scope>
    <source>
        <strain evidence="4 5">DSM 17976</strain>
    </source>
</reference>
<accession>A0A7W5ZPJ1</accession>
<dbReference type="SUPFAM" id="SSF46689">
    <property type="entry name" value="Homeodomain-like"/>
    <property type="match status" value="1"/>
</dbReference>
<feature type="DNA-binding region" description="H-T-H motif" evidence="2">
    <location>
        <begin position="29"/>
        <end position="48"/>
    </location>
</feature>
<sequence>MTCITQSSEKRIKEAARAIFLKKGYAGTTARDIAEAANMNIALTNYYFRSKEKLFIEIFRDLFNYYCQNTLRIFEKPVGIREKLIELIEEDFRVMKAEPNLVLFLMNEIQRDSEQLLPELSKFKELLHGTLTTQIKEEVQNGRMRDISADHLIPLIMGSLQFIFVGKKMNMKLHNTCEEEFNHFAECHKNLIISMITEYLFVPETAS</sequence>
<dbReference type="GO" id="GO:0003677">
    <property type="term" value="F:DNA binding"/>
    <property type="evidence" value="ECO:0007669"/>
    <property type="project" value="UniProtKB-UniRule"/>
</dbReference>
<keyword evidence="5" id="KW-1185">Reference proteome</keyword>
<evidence type="ECO:0000256" key="1">
    <source>
        <dbReference type="ARBA" id="ARBA00023125"/>
    </source>
</evidence>
<dbReference type="PANTHER" id="PTHR43479:SF11">
    <property type="entry name" value="ACREF_ENVCD OPERON REPRESSOR-RELATED"/>
    <property type="match status" value="1"/>
</dbReference>
<dbReference type="PANTHER" id="PTHR43479">
    <property type="entry name" value="ACREF/ENVCD OPERON REPRESSOR-RELATED"/>
    <property type="match status" value="1"/>
</dbReference>
<comment type="caution">
    <text evidence="4">The sequence shown here is derived from an EMBL/GenBank/DDBJ whole genome shotgun (WGS) entry which is preliminary data.</text>
</comment>
<dbReference type="InterPro" id="IPR001647">
    <property type="entry name" value="HTH_TetR"/>
</dbReference>
<dbReference type="InterPro" id="IPR050624">
    <property type="entry name" value="HTH-type_Tx_Regulator"/>
</dbReference>
<dbReference type="SUPFAM" id="SSF48498">
    <property type="entry name" value="Tetracyclin repressor-like, C-terminal domain"/>
    <property type="match status" value="1"/>
</dbReference>
<dbReference type="RefSeq" id="WP_310586998.1">
    <property type="nucleotide sequence ID" value="NZ_JACIBY010000006.1"/>
</dbReference>
<name>A0A7W5ZPJ1_9BACT</name>
<organism evidence="4 5">
    <name type="scientific">Runella defluvii</name>
    <dbReference type="NCBI Taxonomy" id="370973"/>
    <lineage>
        <taxon>Bacteria</taxon>
        <taxon>Pseudomonadati</taxon>
        <taxon>Bacteroidota</taxon>
        <taxon>Cytophagia</taxon>
        <taxon>Cytophagales</taxon>
        <taxon>Spirosomataceae</taxon>
        <taxon>Runella</taxon>
    </lineage>
</organism>
<dbReference type="InterPro" id="IPR009057">
    <property type="entry name" value="Homeodomain-like_sf"/>
</dbReference>
<dbReference type="Pfam" id="PF00440">
    <property type="entry name" value="TetR_N"/>
    <property type="match status" value="1"/>
</dbReference>
<proteinExistence type="predicted"/>
<evidence type="ECO:0000259" key="3">
    <source>
        <dbReference type="PROSITE" id="PS50977"/>
    </source>
</evidence>
<dbReference type="PRINTS" id="PR00455">
    <property type="entry name" value="HTHTETR"/>
</dbReference>
<gene>
    <name evidence="4" type="ORF">FHS57_003358</name>
</gene>
<protein>
    <submittedName>
        <fullName evidence="4">AcrR family transcriptional regulator</fullName>
    </submittedName>
</protein>
<dbReference type="Gene3D" id="1.10.357.10">
    <property type="entry name" value="Tetracycline Repressor, domain 2"/>
    <property type="match status" value="1"/>
</dbReference>
<keyword evidence="1 2" id="KW-0238">DNA-binding</keyword>
<evidence type="ECO:0000313" key="5">
    <source>
        <dbReference type="Proteomes" id="UP000541352"/>
    </source>
</evidence>